<dbReference type="InterPro" id="IPR013154">
    <property type="entry name" value="ADH-like_N"/>
</dbReference>
<dbReference type="SUPFAM" id="SSF51735">
    <property type="entry name" value="NAD(P)-binding Rossmann-fold domains"/>
    <property type="match status" value="1"/>
</dbReference>
<evidence type="ECO:0000259" key="1">
    <source>
        <dbReference type="SMART" id="SM00829"/>
    </source>
</evidence>
<dbReference type="PANTHER" id="PTHR44013">
    <property type="entry name" value="ZINC-TYPE ALCOHOL DEHYDROGENASE-LIKE PROTEIN C16A3.02C"/>
    <property type="match status" value="1"/>
</dbReference>
<dbReference type="InterPro" id="IPR011032">
    <property type="entry name" value="GroES-like_sf"/>
</dbReference>
<dbReference type="Pfam" id="PF13602">
    <property type="entry name" value="ADH_zinc_N_2"/>
    <property type="match status" value="1"/>
</dbReference>
<dbReference type="GO" id="GO:0016491">
    <property type="term" value="F:oxidoreductase activity"/>
    <property type="evidence" value="ECO:0007669"/>
    <property type="project" value="InterPro"/>
</dbReference>
<name>A0A318KHY0_9NEIS</name>
<dbReference type="RefSeq" id="WP_110392253.1">
    <property type="nucleotide sequence ID" value="NZ_QJKI01000042.1"/>
</dbReference>
<comment type="caution">
    <text evidence="2">The sequence shown here is derived from an EMBL/GenBank/DDBJ whole genome shotgun (WGS) entry which is preliminary data.</text>
</comment>
<dbReference type="AlphaFoldDB" id="A0A318KHY0"/>
<accession>A0A318KHY0</accession>
<protein>
    <submittedName>
        <fullName evidence="2">NADPH:quinone reductase-like Zn-dependent oxidoreductase</fullName>
    </submittedName>
</protein>
<dbReference type="CDD" id="cd08267">
    <property type="entry name" value="MDR1"/>
    <property type="match status" value="1"/>
</dbReference>
<reference evidence="2 3" key="1">
    <citation type="submission" date="2018-05" db="EMBL/GenBank/DDBJ databases">
        <title>Genomic Encyclopedia of Type Strains, Phase IV (KMG-IV): sequencing the most valuable type-strain genomes for metagenomic binning, comparative biology and taxonomic classification.</title>
        <authorList>
            <person name="Goeker M."/>
        </authorList>
    </citation>
    <scope>NUCLEOTIDE SEQUENCE [LARGE SCALE GENOMIC DNA]</scope>
    <source>
        <strain evidence="2 3">DSM 29661</strain>
    </source>
</reference>
<dbReference type="Pfam" id="PF08240">
    <property type="entry name" value="ADH_N"/>
    <property type="match status" value="1"/>
</dbReference>
<dbReference type="InterPro" id="IPR036291">
    <property type="entry name" value="NAD(P)-bd_dom_sf"/>
</dbReference>
<evidence type="ECO:0000313" key="2">
    <source>
        <dbReference type="EMBL" id="PXX73420.1"/>
    </source>
</evidence>
<feature type="domain" description="Enoyl reductase (ER)" evidence="1">
    <location>
        <begin position="10"/>
        <end position="320"/>
    </location>
</feature>
<proteinExistence type="predicted"/>
<dbReference type="InterPro" id="IPR020843">
    <property type="entry name" value="ER"/>
</dbReference>
<dbReference type="OrthoDB" id="9787435at2"/>
<dbReference type="PANTHER" id="PTHR44013:SF1">
    <property type="entry name" value="ZINC-TYPE ALCOHOL DEHYDROGENASE-LIKE PROTEIN C16A3.02C"/>
    <property type="match status" value="1"/>
</dbReference>
<dbReference type="EMBL" id="QJKI01000042">
    <property type="protein sequence ID" value="PXX73420.1"/>
    <property type="molecule type" value="Genomic_DNA"/>
</dbReference>
<keyword evidence="3" id="KW-1185">Reference proteome</keyword>
<dbReference type="Proteomes" id="UP000247555">
    <property type="component" value="Unassembled WGS sequence"/>
</dbReference>
<dbReference type="SMART" id="SM00829">
    <property type="entry name" value="PKS_ER"/>
    <property type="match status" value="1"/>
</dbReference>
<sequence>MKAILYQQYGPPDVLQMADIAKPIPKPNEILIKTYATTVTSGDWRVRSLTVPAGFGWMTRLVFGVSRPRQQILGSELAGVVESVGEAVSRFKVGDAVFAFSDARMGCYAEYKCMPQDGAVACKPPGLSYGEAAALSFGGTTALDFLRRAKLQRGESVLINGASGAVGAAAVQLARHFGAHVTAVCGTANMAWVRALGASQVIDYTQEDFTQNGETYHVIMDTVGTAPFSRCQASLRDGGRLLLVLAGLADMLHAPWASLSSGKKVIAGPVSVRAEDLPLLAELAATGVFKAVIDRRYRFEQMVEAHRYVDSGRKKGNVVVMLGDED</sequence>
<dbReference type="SUPFAM" id="SSF50129">
    <property type="entry name" value="GroES-like"/>
    <property type="match status" value="1"/>
</dbReference>
<gene>
    <name evidence="2" type="ORF">DFR34_1422</name>
</gene>
<evidence type="ECO:0000313" key="3">
    <source>
        <dbReference type="Proteomes" id="UP000247555"/>
    </source>
</evidence>
<organism evidence="2 3">
    <name type="scientific">Rivihabitans pingtungensis</name>
    <dbReference type="NCBI Taxonomy" id="1054498"/>
    <lineage>
        <taxon>Bacteria</taxon>
        <taxon>Pseudomonadati</taxon>
        <taxon>Pseudomonadota</taxon>
        <taxon>Betaproteobacteria</taxon>
        <taxon>Neisseriales</taxon>
        <taxon>Aquaspirillaceae</taxon>
        <taxon>Rivihabitans</taxon>
    </lineage>
</organism>
<dbReference type="Gene3D" id="3.90.180.10">
    <property type="entry name" value="Medium-chain alcohol dehydrogenases, catalytic domain"/>
    <property type="match status" value="1"/>
</dbReference>
<dbReference type="Gene3D" id="3.40.50.720">
    <property type="entry name" value="NAD(P)-binding Rossmann-like Domain"/>
    <property type="match status" value="1"/>
</dbReference>
<dbReference type="InterPro" id="IPR052733">
    <property type="entry name" value="Chloroplast_QOR"/>
</dbReference>